<evidence type="ECO:0000256" key="1">
    <source>
        <dbReference type="SAM" id="MobiDB-lite"/>
    </source>
</evidence>
<feature type="region of interest" description="Disordered" evidence="1">
    <location>
        <begin position="163"/>
        <end position="190"/>
    </location>
</feature>
<dbReference type="GO" id="GO:0016788">
    <property type="term" value="F:hydrolase activity, acting on ester bonds"/>
    <property type="evidence" value="ECO:0007669"/>
    <property type="project" value="InterPro"/>
</dbReference>
<dbReference type="EMBL" id="KZ819603">
    <property type="protein sequence ID" value="PWN35208.1"/>
    <property type="molecule type" value="Genomic_DNA"/>
</dbReference>
<reference evidence="2 3" key="1">
    <citation type="journal article" date="2018" name="Mol. Biol. Evol.">
        <title>Broad Genomic Sampling Reveals a Smut Pathogenic Ancestry of the Fungal Clade Ustilaginomycotina.</title>
        <authorList>
            <person name="Kijpornyongpan T."/>
            <person name="Mondo S.J."/>
            <person name="Barry K."/>
            <person name="Sandor L."/>
            <person name="Lee J."/>
            <person name="Lipzen A."/>
            <person name="Pangilinan J."/>
            <person name="LaButti K."/>
            <person name="Hainaut M."/>
            <person name="Henrissat B."/>
            <person name="Grigoriev I.V."/>
            <person name="Spatafora J.W."/>
            <person name="Aime M.C."/>
        </authorList>
    </citation>
    <scope>NUCLEOTIDE SEQUENCE [LARGE SCALE GENOMIC DNA]</scope>
    <source>
        <strain evidence="2 3">MCA 3882</strain>
    </source>
</reference>
<dbReference type="RefSeq" id="XP_025355510.1">
    <property type="nucleotide sequence ID" value="XM_025496547.1"/>
</dbReference>
<dbReference type="Gene3D" id="3.20.20.140">
    <property type="entry name" value="Metal-dependent hydrolases"/>
    <property type="match status" value="1"/>
</dbReference>
<dbReference type="SUPFAM" id="SSF51556">
    <property type="entry name" value="Metallo-dependent hydrolases"/>
    <property type="match status" value="1"/>
</dbReference>
<dbReference type="InterPro" id="IPR053044">
    <property type="entry name" value="Metallo-hydrolase/TatD-type"/>
</dbReference>
<organism evidence="2 3">
    <name type="scientific">Meira miltonrushii</name>
    <dbReference type="NCBI Taxonomy" id="1280837"/>
    <lineage>
        <taxon>Eukaryota</taxon>
        <taxon>Fungi</taxon>
        <taxon>Dikarya</taxon>
        <taxon>Basidiomycota</taxon>
        <taxon>Ustilaginomycotina</taxon>
        <taxon>Exobasidiomycetes</taxon>
        <taxon>Exobasidiales</taxon>
        <taxon>Brachybasidiaceae</taxon>
        <taxon>Meira</taxon>
    </lineage>
</organism>
<dbReference type="GeneID" id="37018328"/>
<name>A0A316VDR2_9BASI</name>
<gene>
    <name evidence="2" type="ORF">FA14DRAFT_122992</name>
</gene>
<dbReference type="InterPro" id="IPR032466">
    <property type="entry name" value="Metal_Hydrolase"/>
</dbReference>
<dbReference type="InParanoid" id="A0A316VDR2"/>
<dbReference type="Proteomes" id="UP000245771">
    <property type="component" value="Unassembled WGS sequence"/>
</dbReference>
<dbReference type="Pfam" id="PF01026">
    <property type="entry name" value="TatD_DNase"/>
    <property type="match status" value="1"/>
</dbReference>
<keyword evidence="2" id="KW-0378">Hydrolase</keyword>
<dbReference type="OrthoDB" id="413993at2759"/>
<accession>A0A316VDR2</accession>
<keyword evidence="3" id="KW-1185">Reference proteome</keyword>
<evidence type="ECO:0000313" key="3">
    <source>
        <dbReference type="Proteomes" id="UP000245771"/>
    </source>
</evidence>
<evidence type="ECO:0000313" key="2">
    <source>
        <dbReference type="EMBL" id="PWN35208.1"/>
    </source>
</evidence>
<sequence length="359" mass="40827">MDYDGDEHLSEPPNDLIHLLTDAHCHPTDDPRPWGKIEVLIEKLKDVKIGRICAMSTSTKDQGYVAKLSQALPDKIIPAFGYHPWFVHTISINSNISAEEHYKRVFGKKADSEELQELLQGGLPEPIPLQSILQELRKNLEAHPDSLLGEIGIDRVFRLPRDPKGWTREPDEEEEESNESPSLGRRKRPLTSLTPSIDHQVEIAKAQIALAIELKRSISFHSVRAENGDGSLEEQTVQDSRLRFNDINLDLHSCTLSPQMISQIQKKYPNIYVSFSLAINARQKDLPDQLRACDPNRLLIESDWHSAEGLGSRCWAMIRLATDVIADGLVPKDVEGEERYAYAAKHLHENWRRFSKRDD</sequence>
<protein>
    <submittedName>
        <fullName evidence="2">Metallo-dependent hydrolase</fullName>
    </submittedName>
</protein>
<dbReference type="PANTHER" id="PTHR47345:SF1">
    <property type="entry name" value="CUT9-INTERACTING PROTEIN SCN1"/>
    <property type="match status" value="1"/>
</dbReference>
<dbReference type="AlphaFoldDB" id="A0A316VDR2"/>
<dbReference type="FunCoup" id="A0A316VDR2">
    <property type="interactions" value="13"/>
</dbReference>
<dbReference type="PANTHER" id="PTHR47345">
    <property type="entry name" value="CUT9-INTERACTING PROTEIN SCN1"/>
    <property type="match status" value="1"/>
</dbReference>
<proteinExistence type="predicted"/>
<dbReference type="InterPro" id="IPR001130">
    <property type="entry name" value="TatD-like"/>
</dbReference>